<dbReference type="PROSITE" id="PS50929">
    <property type="entry name" value="ABC_TM1F"/>
    <property type="match status" value="1"/>
</dbReference>
<evidence type="ECO:0000256" key="7">
    <source>
        <dbReference type="ARBA" id="ARBA00022989"/>
    </source>
</evidence>
<name>A0A0R2B1H3_SECCO</name>
<dbReference type="EMBL" id="AYYR01000127">
    <property type="protein sequence ID" value="KRM73377.1"/>
    <property type="molecule type" value="Genomic_DNA"/>
</dbReference>
<protein>
    <submittedName>
        <fullName evidence="12">ABC transporter ATP-binding protein</fullName>
    </submittedName>
</protein>
<sequence>MQTQQGNIITGIKRYGRPYLIAMIAAIVFAMLGSISTIIGPNQLSKITNLVSAGLHGSIDLMKIGHIVLILGIIYVVGAVMSYTQGFIMANVSQNFTRDLRTKISRKINVLPLRYFDQHDEGDTLSRVTNDLDTFGQSLNQSLGTVVSSSVLIVGTIIMMSFTNWMLSLTAVVSALLGMFGTMALLKHSQKYFMAQQNKLAAVSGYVEEVYTGHEVVKTYNNGDNVRQKFKGLNDSLYDSVWRSQFISGIMQPLMTFIGNFSYVAVSVVGALLVLNGTISIGTVVAFMVYVRIFTQPLSQITQAFAGLQSAQAALHRVFEFLDEDEEPVVNSPEKLTTPIKGQIDFDHVGFGYNKDVPIIKDFTAHVKPGQKVAIVGPTGSGKTTLISLLMGYYAYQQGSIKIDGVPVDRLTKETIRNQFDMVLQDTWLFEDTIMTNLKYNQTTISDDQVYTAAKAVGIDHFIKTLPDGYDTVLDDSVTLSVGQKQLMTIARALVRNKAMLILDEATSSVDTRTEEQLQQAMDVLTKGRTSLVIAHRLSTIKNADMILVLKDGEIIESGTHDVLMTQRGFYANLYNSQFEKLTA</sequence>
<dbReference type="InterPro" id="IPR017871">
    <property type="entry name" value="ABC_transporter-like_CS"/>
</dbReference>
<dbReference type="PROSITE" id="PS50893">
    <property type="entry name" value="ABC_TRANSPORTER_2"/>
    <property type="match status" value="1"/>
</dbReference>
<organism evidence="12 13">
    <name type="scientific">Secundilactobacillus collinoides DSM 20515 = JCM 1123</name>
    <dbReference type="NCBI Taxonomy" id="1423733"/>
    <lineage>
        <taxon>Bacteria</taxon>
        <taxon>Bacillati</taxon>
        <taxon>Bacillota</taxon>
        <taxon>Bacilli</taxon>
        <taxon>Lactobacillales</taxon>
        <taxon>Lactobacillaceae</taxon>
        <taxon>Secundilactobacillus</taxon>
    </lineage>
</organism>
<dbReference type="Pfam" id="PF00005">
    <property type="entry name" value="ABC_tran"/>
    <property type="match status" value="1"/>
</dbReference>
<accession>A0A0R2B1H3</accession>
<evidence type="ECO:0000313" key="13">
    <source>
        <dbReference type="Proteomes" id="UP000051845"/>
    </source>
</evidence>
<dbReference type="FunFam" id="3.40.50.300:FF:000287">
    <property type="entry name" value="Multidrug ABC transporter ATP-binding protein"/>
    <property type="match status" value="1"/>
</dbReference>
<dbReference type="InterPro" id="IPR003439">
    <property type="entry name" value="ABC_transporter-like_ATP-bd"/>
</dbReference>
<keyword evidence="3" id="KW-1003">Cell membrane</keyword>
<feature type="transmembrane region" description="Helical" evidence="9">
    <location>
        <begin position="20"/>
        <end position="44"/>
    </location>
</feature>
<dbReference type="GO" id="GO:0016887">
    <property type="term" value="F:ATP hydrolysis activity"/>
    <property type="evidence" value="ECO:0007669"/>
    <property type="project" value="InterPro"/>
</dbReference>
<dbReference type="SUPFAM" id="SSF52540">
    <property type="entry name" value="P-loop containing nucleoside triphosphate hydrolases"/>
    <property type="match status" value="1"/>
</dbReference>
<keyword evidence="5" id="KW-0547">Nucleotide-binding</keyword>
<dbReference type="GO" id="GO:0005524">
    <property type="term" value="F:ATP binding"/>
    <property type="evidence" value="ECO:0007669"/>
    <property type="project" value="UniProtKB-KW"/>
</dbReference>
<dbReference type="InterPro" id="IPR039421">
    <property type="entry name" value="Type_1_exporter"/>
</dbReference>
<dbReference type="PANTHER" id="PTHR43394">
    <property type="entry name" value="ATP-DEPENDENT PERMEASE MDL1, MITOCHONDRIAL"/>
    <property type="match status" value="1"/>
</dbReference>
<dbReference type="PROSITE" id="PS00211">
    <property type="entry name" value="ABC_TRANSPORTER_1"/>
    <property type="match status" value="1"/>
</dbReference>
<dbReference type="AlphaFoldDB" id="A0A0R2B1H3"/>
<keyword evidence="4 9" id="KW-0812">Transmembrane</keyword>
<evidence type="ECO:0000256" key="8">
    <source>
        <dbReference type="ARBA" id="ARBA00023136"/>
    </source>
</evidence>
<dbReference type="PATRIC" id="fig|1423733.4.peg.1441"/>
<dbReference type="FunFam" id="1.20.1560.10:FF:000011">
    <property type="entry name" value="Multidrug ABC transporter ATP-binding protein"/>
    <property type="match status" value="1"/>
</dbReference>
<dbReference type="InterPro" id="IPR003593">
    <property type="entry name" value="AAA+_ATPase"/>
</dbReference>
<dbReference type="STRING" id="33960.TY91_05355"/>
<dbReference type="Gene3D" id="1.20.1560.10">
    <property type="entry name" value="ABC transporter type 1, transmembrane domain"/>
    <property type="match status" value="1"/>
</dbReference>
<dbReference type="RefSeq" id="WP_054762099.1">
    <property type="nucleotide sequence ID" value="NZ_AYYR01000127.1"/>
</dbReference>
<dbReference type="Gene3D" id="3.40.50.300">
    <property type="entry name" value="P-loop containing nucleotide triphosphate hydrolases"/>
    <property type="match status" value="1"/>
</dbReference>
<evidence type="ECO:0000259" key="11">
    <source>
        <dbReference type="PROSITE" id="PS50929"/>
    </source>
</evidence>
<dbReference type="InterPro" id="IPR036640">
    <property type="entry name" value="ABC1_TM_sf"/>
</dbReference>
<dbReference type="CDD" id="cd18547">
    <property type="entry name" value="ABC_6TM_Tm288_like"/>
    <property type="match status" value="1"/>
</dbReference>
<dbReference type="Proteomes" id="UP000051845">
    <property type="component" value="Unassembled WGS sequence"/>
</dbReference>
<evidence type="ECO:0000256" key="3">
    <source>
        <dbReference type="ARBA" id="ARBA00022475"/>
    </source>
</evidence>
<dbReference type="SUPFAM" id="SSF90123">
    <property type="entry name" value="ABC transporter transmembrane region"/>
    <property type="match status" value="1"/>
</dbReference>
<dbReference type="PANTHER" id="PTHR43394:SF1">
    <property type="entry name" value="ATP-BINDING CASSETTE SUB-FAMILY B MEMBER 10, MITOCHONDRIAL"/>
    <property type="match status" value="1"/>
</dbReference>
<evidence type="ECO:0000256" key="5">
    <source>
        <dbReference type="ARBA" id="ARBA00022741"/>
    </source>
</evidence>
<feature type="domain" description="ABC transmembrane type-1" evidence="11">
    <location>
        <begin position="24"/>
        <end position="310"/>
    </location>
</feature>
<dbReference type="InterPro" id="IPR027417">
    <property type="entry name" value="P-loop_NTPase"/>
</dbReference>
<evidence type="ECO:0000256" key="4">
    <source>
        <dbReference type="ARBA" id="ARBA00022692"/>
    </source>
</evidence>
<evidence type="ECO:0000256" key="6">
    <source>
        <dbReference type="ARBA" id="ARBA00022840"/>
    </source>
</evidence>
<reference evidence="12 13" key="1">
    <citation type="journal article" date="2015" name="Genome Announc.">
        <title>Expanding the biotechnology potential of lactobacilli through comparative genomics of 213 strains and associated genera.</title>
        <authorList>
            <person name="Sun Z."/>
            <person name="Harris H.M."/>
            <person name="McCann A."/>
            <person name="Guo C."/>
            <person name="Argimon S."/>
            <person name="Zhang W."/>
            <person name="Yang X."/>
            <person name="Jeffery I.B."/>
            <person name="Cooney J.C."/>
            <person name="Kagawa T.F."/>
            <person name="Liu W."/>
            <person name="Song Y."/>
            <person name="Salvetti E."/>
            <person name="Wrobel A."/>
            <person name="Rasinkangas P."/>
            <person name="Parkhill J."/>
            <person name="Rea M.C."/>
            <person name="O'Sullivan O."/>
            <person name="Ritari J."/>
            <person name="Douillard F.P."/>
            <person name="Paul Ross R."/>
            <person name="Yang R."/>
            <person name="Briner A.E."/>
            <person name="Felis G.E."/>
            <person name="de Vos W.M."/>
            <person name="Barrangou R."/>
            <person name="Klaenhammer T.R."/>
            <person name="Caufield P.W."/>
            <person name="Cui Y."/>
            <person name="Zhang H."/>
            <person name="O'Toole P.W."/>
        </authorList>
    </citation>
    <scope>NUCLEOTIDE SEQUENCE [LARGE SCALE GENOMIC DNA]</scope>
    <source>
        <strain evidence="12 13">DSM 20515</strain>
    </source>
</reference>
<keyword evidence="6 12" id="KW-0067">ATP-binding</keyword>
<feature type="transmembrane region" description="Helical" evidence="9">
    <location>
        <begin position="165"/>
        <end position="186"/>
    </location>
</feature>
<evidence type="ECO:0000256" key="1">
    <source>
        <dbReference type="ARBA" id="ARBA00004651"/>
    </source>
</evidence>
<feature type="transmembrane region" description="Helical" evidence="9">
    <location>
        <begin position="64"/>
        <end position="84"/>
    </location>
</feature>
<evidence type="ECO:0000259" key="10">
    <source>
        <dbReference type="PROSITE" id="PS50893"/>
    </source>
</evidence>
<comment type="subcellular location">
    <subcellularLocation>
        <location evidence="1">Cell membrane</location>
        <topology evidence="1">Multi-pass membrane protein</topology>
    </subcellularLocation>
</comment>
<feature type="transmembrane region" description="Helical" evidence="9">
    <location>
        <begin position="261"/>
        <end position="291"/>
    </location>
</feature>
<dbReference type="InterPro" id="IPR011527">
    <property type="entry name" value="ABC1_TM_dom"/>
</dbReference>
<comment type="caution">
    <text evidence="12">The sequence shown here is derived from an EMBL/GenBank/DDBJ whole genome shotgun (WGS) entry which is preliminary data.</text>
</comment>
<evidence type="ECO:0000313" key="12">
    <source>
        <dbReference type="EMBL" id="KRM73377.1"/>
    </source>
</evidence>
<keyword evidence="7 9" id="KW-1133">Transmembrane helix</keyword>
<evidence type="ECO:0000256" key="2">
    <source>
        <dbReference type="ARBA" id="ARBA00022448"/>
    </source>
</evidence>
<dbReference type="GO" id="GO:0005886">
    <property type="term" value="C:plasma membrane"/>
    <property type="evidence" value="ECO:0007669"/>
    <property type="project" value="UniProtKB-SubCell"/>
</dbReference>
<feature type="domain" description="ABC transporter" evidence="10">
    <location>
        <begin position="344"/>
        <end position="577"/>
    </location>
</feature>
<dbReference type="CDD" id="cd03254">
    <property type="entry name" value="ABCC_Glucan_exporter_like"/>
    <property type="match status" value="1"/>
</dbReference>
<keyword evidence="8 9" id="KW-0472">Membrane</keyword>
<gene>
    <name evidence="12" type="ORF">FC82_GL001372</name>
</gene>
<evidence type="ECO:0000256" key="9">
    <source>
        <dbReference type="SAM" id="Phobius"/>
    </source>
</evidence>
<dbReference type="Pfam" id="PF00664">
    <property type="entry name" value="ABC_membrane"/>
    <property type="match status" value="1"/>
</dbReference>
<dbReference type="SMART" id="SM00382">
    <property type="entry name" value="AAA"/>
    <property type="match status" value="1"/>
</dbReference>
<dbReference type="GO" id="GO:0015421">
    <property type="term" value="F:ABC-type oligopeptide transporter activity"/>
    <property type="evidence" value="ECO:0007669"/>
    <property type="project" value="TreeGrafter"/>
</dbReference>
<keyword evidence="2" id="KW-0813">Transport</keyword>
<proteinExistence type="predicted"/>